<dbReference type="Proteomes" id="UP000683360">
    <property type="component" value="Unassembled WGS sequence"/>
</dbReference>
<dbReference type="GO" id="GO:0012505">
    <property type="term" value="C:endomembrane system"/>
    <property type="evidence" value="ECO:0007669"/>
    <property type="project" value="UniProtKB-SubCell"/>
</dbReference>
<keyword evidence="2" id="KW-0813">Transport</keyword>
<evidence type="ECO:0000256" key="5">
    <source>
        <dbReference type="ARBA" id="ARBA00022741"/>
    </source>
</evidence>
<feature type="domain" description="ABC transmembrane type-1" evidence="10">
    <location>
        <begin position="20"/>
        <end position="134"/>
    </location>
</feature>
<gene>
    <name evidence="11" type="ORF">MEDL_15446</name>
</gene>
<name>A0A8S3QUZ3_MYTED</name>
<evidence type="ECO:0000313" key="12">
    <source>
        <dbReference type="Proteomes" id="UP000683360"/>
    </source>
</evidence>
<dbReference type="GO" id="GO:0140359">
    <property type="term" value="F:ABC-type transporter activity"/>
    <property type="evidence" value="ECO:0007669"/>
    <property type="project" value="InterPro"/>
</dbReference>
<evidence type="ECO:0000256" key="2">
    <source>
        <dbReference type="ARBA" id="ARBA00022448"/>
    </source>
</evidence>
<dbReference type="OrthoDB" id="6500128at2759"/>
<feature type="transmembrane region" description="Helical" evidence="9">
    <location>
        <begin position="77"/>
        <end position="97"/>
    </location>
</feature>
<accession>A0A8S3QUZ3</accession>
<dbReference type="EMBL" id="CAJPWZ010000767">
    <property type="protein sequence ID" value="CAG2200812.1"/>
    <property type="molecule type" value="Genomic_DNA"/>
</dbReference>
<dbReference type="SUPFAM" id="SSF90123">
    <property type="entry name" value="ABC transporter transmembrane region"/>
    <property type="match status" value="1"/>
</dbReference>
<keyword evidence="8 9" id="KW-0472">Membrane</keyword>
<keyword evidence="7 9" id="KW-1133">Transmembrane helix</keyword>
<evidence type="ECO:0000256" key="9">
    <source>
        <dbReference type="SAM" id="Phobius"/>
    </source>
</evidence>
<dbReference type="FunFam" id="1.20.1560.10:FF:000229">
    <property type="entry name" value="ABC transporter, putative"/>
    <property type="match status" value="1"/>
</dbReference>
<dbReference type="Pfam" id="PF00664">
    <property type="entry name" value="ABC_membrane"/>
    <property type="match status" value="1"/>
</dbReference>
<dbReference type="PANTHER" id="PTHR24223:SF443">
    <property type="entry name" value="MULTIDRUG-RESISTANCE LIKE PROTEIN 1, ISOFORM I"/>
    <property type="match status" value="1"/>
</dbReference>
<keyword evidence="12" id="KW-1185">Reference proteome</keyword>
<keyword evidence="3 9" id="KW-0812">Transmembrane</keyword>
<evidence type="ECO:0000256" key="8">
    <source>
        <dbReference type="ARBA" id="ARBA00023136"/>
    </source>
</evidence>
<keyword evidence="4" id="KW-0677">Repeat</keyword>
<sequence length="253" mass="29528">MSFKKFSSEVLCCHISTVERLESVSRSPIYSHFGETITGVTTIRAYQQQLRFIAESEERVDENNICYFPSVIANRWLAIRLEFVGNCIVFFACLFAVVGRDTLTAGIVGLSISYALNVTQTLNWLVRMTTELETNIVAVERVKEYTETYRGYIPENDNRVRDKHCSCREREYTETPTETYFIYPYSRSRVRMTTELETNIEAVESEGIHRNSLNFYFIYIPTQGVVKENDNRVRDKHCSCRERGRNTQKLLQR</sequence>
<feature type="transmembrane region" description="Helical" evidence="9">
    <location>
        <begin position="103"/>
        <end position="126"/>
    </location>
</feature>
<dbReference type="GO" id="GO:0016020">
    <property type="term" value="C:membrane"/>
    <property type="evidence" value="ECO:0007669"/>
    <property type="project" value="InterPro"/>
</dbReference>
<dbReference type="PANTHER" id="PTHR24223">
    <property type="entry name" value="ATP-BINDING CASSETTE SUB-FAMILY C"/>
    <property type="match status" value="1"/>
</dbReference>
<evidence type="ECO:0000313" key="11">
    <source>
        <dbReference type="EMBL" id="CAG2200812.1"/>
    </source>
</evidence>
<evidence type="ECO:0000259" key="10">
    <source>
        <dbReference type="PROSITE" id="PS50929"/>
    </source>
</evidence>
<keyword evidence="6" id="KW-0067">ATP-binding</keyword>
<proteinExistence type="predicted"/>
<dbReference type="AlphaFoldDB" id="A0A8S3QUZ3"/>
<evidence type="ECO:0000256" key="3">
    <source>
        <dbReference type="ARBA" id="ARBA00022692"/>
    </source>
</evidence>
<organism evidence="11 12">
    <name type="scientific">Mytilus edulis</name>
    <name type="common">Blue mussel</name>
    <dbReference type="NCBI Taxonomy" id="6550"/>
    <lineage>
        <taxon>Eukaryota</taxon>
        <taxon>Metazoa</taxon>
        <taxon>Spiralia</taxon>
        <taxon>Lophotrochozoa</taxon>
        <taxon>Mollusca</taxon>
        <taxon>Bivalvia</taxon>
        <taxon>Autobranchia</taxon>
        <taxon>Pteriomorphia</taxon>
        <taxon>Mytilida</taxon>
        <taxon>Mytiloidea</taxon>
        <taxon>Mytilidae</taxon>
        <taxon>Mytilinae</taxon>
        <taxon>Mytilus</taxon>
    </lineage>
</organism>
<evidence type="ECO:0000256" key="7">
    <source>
        <dbReference type="ARBA" id="ARBA00022989"/>
    </source>
</evidence>
<dbReference type="GO" id="GO:0005524">
    <property type="term" value="F:ATP binding"/>
    <property type="evidence" value="ECO:0007669"/>
    <property type="project" value="UniProtKB-KW"/>
</dbReference>
<dbReference type="Gene3D" id="1.20.1560.10">
    <property type="entry name" value="ABC transporter type 1, transmembrane domain"/>
    <property type="match status" value="1"/>
</dbReference>
<dbReference type="InterPro" id="IPR036640">
    <property type="entry name" value="ABC1_TM_sf"/>
</dbReference>
<protein>
    <submittedName>
        <fullName evidence="11">ABCC1</fullName>
    </submittedName>
</protein>
<evidence type="ECO:0000256" key="6">
    <source>
        <dbReference type="ARBA" id="ARBA00022840"/>
    </source>
</evidence>
<evidence type="ECO:0000256" key="4">
    <source>
        <dbReference type="ARBA" id="ARBA00022737"/>
    </source>
</evidence>
<keyword evidence="5" id="KW-0547">Nucleotide-binding</keyword>
<comment type="subcellular location">
    <subcellularLocation>
        <location evidence="1">Endomembrane system</location>
        <topology evidence="1">Multi-pass membrane protein</topology>
    </subcellularLocation>
</comment>
<reference evidence="11" key="1">
    <citation type="submission" date="2021-03" db="EMBL/GenBank/DDBJ databases">
        <authorList>
            <person name="Bekaert M."/>
        </authorList>
    </citation>
    <scope>NUCLEOTIDE SEQUENCE</scope>
</reference>
<comment type="caution">
    <text evidence="11">The sequence shown here is derived from an EMBL/GenBank/DDBJ whole genome shotgun (WGS) entry which is preliminary data.</text>
</comment>
<evidence type="ECO:0000256" key="1">
    <source>
        <dbReference type="ARBA" id="ARBA00004127"/>
    </source>
</evidence>
<dbReference type="InterPro" id="IPR011527">
    <property type="entry name" value="ABC1_TM_dom"/>
</dbReference>
<dbReference type="InterPro" id="IPR050173">
    <property type="entry name" value="ABC_transporter_C-like"/>
</dbReference>
<dbReference type="PROSITE" id="PS50929">
    <property type="entry name" value="ABC_TM1F"/>
    <property type="match status" value="1"/>
</dbReference>